<comment type="caution">
    <text evidence="1">The sequence shown here is derived from an EMBL/GenBank/DDBJ whole genome shotgun (WGS) entry which is preliminary data.</text>
</comment>
<accession>A0AAD5KIY9</accession>
<dbReference type="AlphaFoldDB" id="A0AAD5KIY9"/>
<proteinExistence type="predicted"/>
<evidence type="ECO:0000313" key="2">
    <source>
        <dbReference type="Proteomes" id="UP001209540"/>
    </source>
</evidence>
<reference evidence="1" key="2">
    <citation type="submission" date="2023-02" db="EMBL/GenBank/DDBJ databases">
        <authorList>
            <consortium name="DOE Joint Genome Institute"/>
            <person name="Mondo S.J."/>
            <person name="Chang Y."/>
            <person name="Wang Y."/>
            <person name="Ahrendt S."/>
            <person name="Andreopoulos W."/>
            <person name="Barry K."/>
            <person name="Beard J."/>
            <person name="Benny G.L."/>
            <person name="Blankenship S."/>
            <person name="Bonito G."/>
            <person name="Cuomo C."/>
            <person name="Desiro A."/>
            <person name="Gervers K.A."/>
            <person name="Hundley H."/>
            <person name="Kuo A."/>
            <person name="LaButti K."/>
            <person name="Lang B.F."/>
            <person name="Lipzen A."/>
            <person name="O'Donnell K."/>
            <person name="Pangilinan J."/>
            <person name="Reynolds N."/>
            <person name="Sandor L."/>
            <person name="Smith M.W."/>
            <person name="Tsang A."/>
            <person name="Grigoriev I.V."/>
            <person name="Stajich J.E."/>
            <person name="Spatafora J.W."/>
        </authorList>
    </citation>
    <scope>NUCLEOTIDE SEQUENCE</scope>
    <source>
        <strain evidence="1">RSA 2281</strain>
    </source>
</reference>
<organism evidence="1 2">
    <name type="scientific">Phascolomyces articulosus</name>
    <dbReference type="NCBI Taxonomy" id="60185"/>
    <lineage>
        <taxon>Eukaryota</taxon>
        <taxon>Fungi</taxon>
        <taxon>Fungi incertae sedis</taxon>
        <taxon>Mucoromycota</taxon>
        <taxon>Mucoromycotina</taxon>
        <taxon>Mucoromycetes</taxon>
        <taxon>Mucorales</taxon>
        <taxon>Lichtheimiaceae</taxon>
        <taxon>Phascolomyces</taxon>
    </lineage>
</organism>
<dbReference type="EMBL" id="JAIXMP010000005">
    <property type="protein sequence ID" value="KAI9272639.1"/>
    <property type="molecule type" value="Genomic_DNA"/>
</dbReference>
<sequence length="157" mass="18008">MNTSINANDLYFDPIDQLLLEIAMSDINSVYFPISMNIDMDIGDFVDLGNNEFGLTQLNFEETLGQFGDMTSVISDLLTTNLDQVQPADVQADKSPFRFTGEPRRPRQPVTLEEHKEIIRLYFEEKKSVREIERLSKIPSSTVGRHINDTKDGHRRE</sequence>
<keyword evidence="2" id="KW-1185">Reference proteome</keyword>
<reference evidence="1" key="1">
    <citation type="journal article" date="2022" name="IScience">
        <title>Evolution of zygomycete secretomes and the origins of terrestrial fungal ecologies.</title>
        <authorList>
            <person name="Chang Y."/>
            <person name="Wang Y."/>
            <person name="Mondo S."/>
            <person name="Ahrendt S."/>
            <person name="Andreopoulos W."/>
            <person name="Barry K."/>
            <person name="Beard J."/>
            <person name="Benny G.L."/>
            <person name="Blankenship S."/>
            <person name="Bonito G."/>
            <person name="Cuomo C."/>
            <person name="Desiro A."/>
            <person name="Gervers K.A."/>
            <person name="Hundley H."/>
            <person name="Kuo A."/>
            <person name="LaButti K."/>
            <person name="Lang B.F."/>
            <person name="Lipzen A."/>
            <person name="O'Donnell K."/>
            <person name="Pangilinan J."/>
            <person name="Reynolds N."/>
            <person name="Sandor L."/>
            <person name="Smith M.E."/>
            <person name="Tsang A."/>
            <person name="Grigoriev I.V."/>
            <person name="Stajich J.E."/>
            <person name="Spatafora J.W."/>
        </authorList>
    </citation>
    <scope>NUCLEOTIDE SEQUENCE</scope>
    <source>
        <strain evidence="1">RSA 2281</strain>
    </source>
</reference>
<protein>
    <submittedName>
        <fullName evidence="1">Uncharacterized protein</fullName>
    </submittedName>
</protein>
<name>A0AAD5KIY9_9FUNG</name>
<dbReference type="Proteomes" id="UP001209540">
    <property type="component" value="Unassembled WGS sequence"/>
</dbReference>
<gene>
    <name evidence="1" type="ORF">BDA99DRAFT_533473</name>
</gene>
<evidence type="ECO:0000313" key="1">
    <source>
        <dbReference type="EMBL" id="KAI9272639.1"/>
    </source>
</evidence>